<keyword evidence="2" id="KW-1185">Reference proteome</keyword>
<comment type="caution">
    <text evidence="1">The sequence shown here is derived from an EMBL/GenBank/DDBJ whole genome shotgun (WGS) entry which is preliminary data.</text>
</comment>
<organism evidence="1 2">
    <name type="scientific">Sphingomonas rosea</name>
    <dbReference type="NCBI Taxonomy" id="335605"/>
    <lineage>
        <taxon>Bacteria</taxon>
        <taxon>Pseudomonadati</taxon>
        <taxon>Pseudomonadota</taxon>
        <taxon>Alphaproteobacteria</taxon>
        <taxon>Sphingomonadales</taxon>
        <taxon>Sphingomonadaceae</taxon>
        <taxon>Sphingomonas</taxon>
    </lineage>
</organism>
<dbReference type="EMBL" id="BAABBR010000001">
    <property type="protein sequence ID" value="GAA4032957.1"/>
    <property type="molecule type" value="Genomic_DNA"/>
</dbReference>
<protein>
    <submittedName>
        <fullName evidence="1">Uncharacterized protein</fullName>
    </submittedName>
</protein>
<reference evidence="2" key="1">
    <citation type="journal article" date="2019" name="Int. J. Syst. Evol. Microbiol.">
        <title>The Global Catalogue of Microorganisms (GCM) 10K type strain sequencing project: providing services to taxonomists for standard genome sequencing and annotation.</title>
        <authorList>
            <consortium name="The Broad Institute Genomics Platform"/>
            <consortium name="The Broad Institute Genome Sequencing Center for Infectious Disease"/>
            <person name="Wu L."/>
            <person name="Ma J."/>
        </authorList>
    </citation>
    <scope>NUCLEOTIDE SEQUENCE [LARGE SCALE GENOMIC DNA]</scope>
    <source>
        <strain evidence="2">JCM 17564</strain>
    </source>
</reference>
<name>A0ABP7TYL1_9SPHN</name>
<gene>
    <name evidence="1" type="ORF">GCM10022281_10890</name>
</gene>
<evidence type="ECO:0000313" key="2">
    <source>
        <dbReference type="Proteomes" id="UP001424459"/>
    </source>
</evidence>
<proteinExistence type="predicted"/>
<dbReference type="Proteomes" id="UP001424459">
    <property type="component" value="Unassembled WGS sequence"/>
</dbReference>
<evidence type="ECO:0000313" key="1">
    <source>
        <dbReference type="EMBL" id="GAA4032957.1"/>
    </source>
</evidence>
<accession>A0ABP7TYL1</accession>
<sequence length="143" mass="15467">MRLRELSCGIRHRLRLALEATATGEPPLVRLGLPAEVGGPSVLLDLYGAELLSGFLLSARVAGAGLVAPEEGLGDYPFSLRLTRAGEEGVIEIVQGAEKLAVVQPLWDRLYAELLLVLAHGRHLAAPARFQLLEGRPRPRLLH</sequence>
<dbReference type="RefSeq" id="WP_344696017.1">
    <property type="nucleotide sequence ID" value="NZ_BAABBR010000001.1"/>
</dbReference>